<keyword evidence="3" id="KW-0597">Phosphoprotein</keyword>
<evidence type="ECO:0000313" key="6">
    <source>
        <dbReference type="Proteomes" id="UP000722625"/>
    </source>
</evidence>
<dbReference type="CDD" id="cd05930">
    <property type="entry name" value="A_NRPS"/>
    <property type="match status" value="1"/>
</dbReference>
<gene>
    <name evidence="5" type="ORF">KHA90_22125</name>
</gene>
<organism evidence="5 6">
    <name type="scientific">Flavobacterium psychroterrae</name>
    <dbReference type="NCBI Taxonomy" id="2133767"/>
    <lineage>
        <taxon>Bacteria</taxon>
        <taxon>Pseudomonadati</taxon>
        <taxon>Bacteroidota</taxon>
        <taxon>Flavobacteriia</taxon>
        <taxon>Flavobacteriales</taxon>
        <taxon>Flavobacteriaceae</taxon>
        <taxon>Flavobacterium</taxon>
    </lineage>
</organism>
<dbReference type="PROSITE" id="PS00455">
    <property type="entry name" value="AMP_BINDING"/>
    <property type="match status" value="1"/>
</dbReference>
<dbReference type="PANTHER" id="PTHR45527">
    <property type="entry name" value="NONRIBOSOMAL PEPTIDE SYNTHETASE"/>
    <property type="match status" value="1"/>
</dbReference>
<dbReference type="SUPFAM" id="SSF47336">
    <property type="entry name" value="ACP-like"/>
    <property type="match status" value="1"/>
</dbReference>
<dbReference type="InterPro" id="IPR000873">
    <property type="entry name" value="AMP-dep_synth/lig_dom"/>
</dbReference>
<keyword evidence="6" id="KW-1185">Reference proteome</keyword>
<dbReference type="PROSITE" id="PS50075">
    <property type="entry name" value="CARRIER"/>
    <property type="match status" value="1"/>
</dbReference>
<dbReference type="PANTHER" id="PTHR45527:SF1">
    <property type="entry name" value="FATTY ACID SYNTHASE"/>
    <property type="match status" value="1"/>
</dbReference>
<dbReference type="Gene3D" id="3.30.559.10">
    <property type="entry name" value="Chloramphenicol acetyltransferase-like domain"/>
    <property type="match status" value="2"/>
</dbReference>
<keyword evidence="2" id="KW-0596">Phosphopantetheine</keyword>
<dbReference type="Pfam" id="PF00550">
    <property type="entry name" value="PP-binding"/>
    <property type="match status" value="1"/>
</dbReference>
<evidence type="ECO:0000256" key="3">
    <source>
        <dbReference type="ARBA" id="ARBA00022553"/>
    </source>
</evidence>
<proteinExistence type="predicted"/>
<dbReference type="InterPro" id="IPR025110">
    <property type="entry name" value="AMP-bd_C"/>
</dbReference>
<dbReference type="Proteomes" id="UP000722625">
    <property type="component" value="Unassembled WGS sequence"/>
</dbReference>
<dbReference type="NCBIfam" id="TIGR01733">
    <property type="entry name" value="AA-adenyl-dom"/>
    <property type="match status" value="1"/>
</dbReference>
<dbReference type="Gene3D" id="3.30.559.30">
    <property type="entry name" value="Nonribosomal peptide synthetase, condensation domain"/>
    <property type="match status" value="2"/>
</dbReference>
<dbReference type="InterPro" id="IPR006162">
    <property type="entry name" value="Ppantetheine_attach_site"/>
</dbReference>
<dbReference type="InterPro" id="IPR036736">
    <property type="entry name" value="ACP-like_sf"/>
</dbReference>
<dbReference type="Gene3D" id="3.40.50.980">
    <property type="match status" value="2"/>
</dbReference>
<comment type="cofactor">
    <cofactor evidence="1">
        <name>pantetheine 4'-phosphate</name>
        <dbReference type="ChEBI" id="CHEBI:47942"/>
    </cofactor>
</comment>
<dbReference type="SUPFAM" id="SSF52777">
    <property type="entry name" value="CoA-dependent acyltransferases"/>
    <property type="match status" value="4"/>
</dbReference>
<dbReference type="Pfam" id="PF00668">
    <property type="entry name" value="Condensation"/>
    <property type="match status" value="2"/>
</dbReference>
<dbReference type="EMBL" id="JAGYVZ010000031">
    <property type="protein sequence ID" value="MBS7233717.1"/>
    <property type="molecule type" value="Genomic_DNA"/>
</dbReference>
<dbReference type="InterPro" id="IPR045851">
    <property type="entry name" value="AMP-bd_C_sf"/>
</dbReference>
<dbReference type="InterPro" id="IPR023213">
    <property type="entry name" value="CAT-like_dom_sf"/>
</dbReference>
<evidence type="ECO:0000256" key="2">
    <source>
        <dbReference type="ARBA" id="ARBA00022450"/>
    </source>
</evidence>
<dbReference type="InterPro" id="IPR010071">
    <property type="entry name" value="AA_adenyl_dom"/>
</dbReference>
<reference evidence="5 6" key="1">
    <citation type="journal article" date="2018" name="Int. J. Syst. Evol. Microbiol.">
        <title>Flavobacterium chryseum sp. nov. and Flavobacterium psychroterrae sp. nov., novel environmental bacteria isolated from Antarctica.</title>
        <authorList>
            <person name="Kralova S."/>
            <person name="Svec P."/>
            <person name="Busse H.J."/>
            <person name="Stankova E."/>
            <person name="Vaczi P."/>
            <person name="Sedlacek I."/>
        </authorList>
    </citation>
    <scope>NUCLEOTIDE SEQUENCE [LARGE SCALE GENOMIC DNA]</scope>
    <source>
        <strain evidence="5 6">CCM 8827</strain>
    </source>
</reference>
<accession>A0ABS5PHF3</accession>
<feature type="domain" description="Carrier" evidence="4">
    <location>
        <begin position="1031"/>
        <end position="1105"/>
    </location>
</feature>
<dbReference type="InterPro" id="IPR001242">
    <property type="entry name" value="Condensation_dom"/>
</dbReference>
<comment type="caution">
    <text evidence="5">The sequence shown here is derived from an EMBL/GenBank/DDBJ whole genome shotgun (WGS) entry which is preliminary data.</text>
</comment>
<dbReference type="PROSITE" id="PS00012">
    <property type="entry name" value="PHOSPHOPANTETHEINE"/>
    <property type="match status" value="1"/>
</dbReference>
<dbReference type="RefSeq" id="WP_213306762.1">
    <property type="nucleotide sequence ID" value="NZ_JAGYVZ010000031.1"/>
</dbReference>
<dbReference type="Gene3D" id="1.10.1200.10">
    <property type="entry name" value="ACP-like"/>
    <property type="match status" value="1"/>
</dbReference>
<dbReference type="Gene3D" id="3.30.300.30">
    <property type="match status" value="1"/>
</dbReference>
<dbReference type="Pfam" id="PF00501">
    <property type="entry name" value="AMP-binding"/>
    <property type="match status" value="1"/>
</dbReference>
<dbReference type="Pfam" id="PF13193">
    <property type="entry name" value="AMP-binding_C"/>
    <property type="match status" value="1"/>
</dbReference>
<evidence type="ECO:0000256" key="1">
    <source>
        <dbReference type="ARBA" id="ARBA00001957"/>
    </source>
</evidence>
<evidence type="ECO:0000313" key="5">
    <source>
        <dbReference type="EMBL" id="MBS7233717.1"/>
    </source>
</evidence>
<dbReference type="SUPFAM" id="SSF56801">
    <property type="entry name" value="Acetyl-CoA synthetase-like"/>
    <property type="match status" value="1"/>
</dbReference>
<sequence>MNEFLNKIASLNLTLEVQGADLLLRGVEGKLTLGEIESIKKDAEIITFIKNNKSQLIADITAKGNSNFKINKEDVAALYELSPLQEGILFHSLYNPKSTAYKTQFSMEFPEGLHLEAFQKAWEYVIKNHTILRTLFIHDQVSIPVQCVYKKLKFGYEFIDLTHFEGDELENQYDKLLQNERNKEFDFKKPPLMRVTLVQVNSKAIRMIWTKHHILWDGWSGQILMKEFIMAYTLYSNNETPPVREEDKFEDYIKYIKSINKEDEKLFWTTYLRDFDEPSLLPFINNLLESEDAQDQYDDVYLNFDQELTDKIIQYTKQSNITVSTLLQGIWSLLLSRYTSADDVVFGVTVSGRPPEIKYEEKIGMFINTIPFRAKIDENESMAGWLQSIQEKHVKAREFQYTSLTNIKKYNTIQNDFFDTIFIFRNFPVNKYKEKDSDNALAIQSYSVQENNTFPLSVQADLREVLAVDFKFNSSIINKQDVIAISGHFDYVLNKIINSADDQLKNYTLISDHEKDRIINEFNQTEAFYPQNSTILDFVQKQVLLTPNKIALQFENAGLTYHEIEVRSNQLANYLVKKGIKKGELIGIYLERSLEMMIGILGIIKAGAAYVPIDPEYPADRTKYILDDINSKIVITISQSNEKLFEIYKKEFLNIDLWDVFETESKEQPAIDIDASDLMYVIYTSGSTGNPKGVKIGHQSLLNFMLSMQQKPGFNADDIVFSVTTYSFDISILEFFAPLISGSTLYIASQRIISESDLIIKELEIIQPTIIQATPGFYQMLFNAEWEGNKGLKVLCGGDLLSETLAEKLINNSLEVWNMYGPTETTIWSSIKKIEQPKDASNIGKAINNTQLYVLDKFLNPKPIGTVGAIFIGGDGLAKGYYKNEVLTNEKFVNNPFRENGLMYETGDVGKWNSNGEIEFLGRNDSQVKVNGYRIELGEIETVILEFDKIQTAAVLVKTDLQAHPKLAAFIISKDKIAIETLKDHLKKRLPIYMIPHIVIQLEAFPQTNNGKLDRKKLLSLYEPEKVRYEAPITKEEKILVEIWNELLPVDEIGVNDNFFEIGGNSLLAMMISTKLKKRGYKLSAITILKYPTIKDLVKLLSKYDIEIKQLNNLNSYENPVQLSINQKVYINETTYTHAVNHSVFELFPFDNTKFDKTITGLFELVPELRIKLSRNNGDIFQETIAIADFVPAIKYYYNDLNDTQNLEECFTEVRNKPFDYLNGDLCHIDVFHNDKNAIVHITIHHVITDNQSNKIISGLLFDLYNNENVITTDFKVGGNGIFSKIQREYIESQKFKNDLENQVQLFSGILEPAKRNYLPLGYSNPKERKINSHIVKIDVIAFNEMKQFCKVNQLLLGNFILAFCIRNYVQNDKHFFIRYTVDSRDSESMGFDLTNQIGQFTNRIPVEINLDNATSLKDLALSIQKQYLISKEHQEIPYTVLEKAFKARNNYDLSEFILGTFNNVDASGIKNPDIKNGSNETVVLHKSSTQSSPLSIKSIMYENGLVIEINLDSEYEYLNTKQEDFFLIENIINN</sequence>
<protein>
    <submittedName>
        <fullName evidence="5">Amino acid adenylation domain-containing protein</fullName>
    </submittedName>
</protein>
<dbReference type="InterPro" id="IPR020845">
    <property type="entry name" value="AMP-binding_CS"/>
</dbReference>
<dbReference type="Gene3D" id="2.30.38.10">
    <property type="entry name" value="Luciferase, Domain 3"/>
    <property type="match status" value="1"/>
</dbReference>
<dbReference type="InterPro" id="IPR009081">
    <property type="entry name" value="PP-bd_ACP"/>
</dbReference>
<name>A0ABS5PHF3_9FLAO</name>
<evidence type="ECO:0000259" key="4">
    <source>
        <dbReference type="PROSITE" id="PS50075"/>
    </source>
</evidence>